<name>A0A411PI03_9GAMM</name>
<dbReference type="PANTHER" id="PTHR43177">
    <property type="entry name" value="PROTEIN NRFC"/>
    <property type="match status" value="1"/>
</dbReference>
<keyword evidence="4" id="KW-0411">Iron-sulfur</keyword>
<feature type="domain" description="4Fe-4S ferredoxin-type" evidence="5">
    <location>
        <begin position="3"/>
        <end position="32"/>
    </location>
</feature>
<protein>
    <submittedName>
        <fullName evidence="6">4Fe-4S dicluster domain-containing protein</fullName>
    </submittedName>
</protein>
<dbReference type="GO" id="GO:0046872">
    <property type="term" value="F:metal ion binding"/>
    <property type="evidence" value="ECO:0007669"/>
    <property type="project" value="UniProtKB-KW"/>
</dbReference>
<feature type="domain" description="4Fe-4S ferredoxin-type" evidence="5">
    <location>
        <begin position="48"/>
        <end position="79"/>
    </location>
</feature>
<dbReference type="PANTHER" id="PTHR43177:SF3">
    <property type="entry name" value="PROTEIN NRFC HOMOLOG"/>
    <property type="match status" value="1"/>
</dbReference>
<accession>A0A411PI03</accession>
<evidence type="ECO:0000256" key="3">
    <source>
        <dbReference type="ARBA" id="ARBA00023004"/>
    </source>
</evidence>
<dbReference type="Proteomes" id="UP000291106">
    <property type="component" value="Chromosome"/>
</dbReference>
<reference evidence="6 7" key="1">
    <citation type="submission" date="2019-02" db="EMBL/GenBank/DDBJ databases">
        <title>Shewanella sp. D4-2 isolated from Dokdo Island.</title>
        <authorList>
            <person name="Baek K."/>
        </authorList>
    </citation>
    <scope>NUCLEOTIDE SEQUENCE [LARGE SCALE GENOMIC DNA]</scope>
    <source>
        <strain evidence="6 7">D4-2</strain>
    </source>
</reference>
<dbReference type="Gene3D" id="3.30.70.20">
    <property type="match status" value="2"/>
</dbReference>
<dbReference type="RefSeq" id="WP_130599941.1">
    <property type="nucleotide sequence ID" value="NZ_CP036200.1"/>
</dbReference>
<dbReference type="NCBIfam" id="NF041715">
    <property type="entry name" value="arsenate_red_ArrB"/>
    <property type="match status" value="1"/>
</dbReference>
<dbReference type="InterPro" id="IPR053684">
    <property type="entry name" value="ArrB_iron-sulfur_subunit"/>
</dbReference>
<keyword evidence="1" id="KW-0004">4Fe-4S</keyword>
<gene>
    <name evidence="6" type="ORF">EXU30_10800</name>
</gene>
<dbReference type="PROSITE" id="PS51379">
    <property type="entry name" value="4FE4S_FER_2"/>
    <property type="match status" value="3"/>
</dbReference>
<proteinExistence type="predicted"/>
<dbReference type="SUPFAM" id="SSF54862">
    <property type="entry name" value="4Fe-4S ferredoxins"/>
    <property type="match status" value="1"/>
</dbReference>
<evidence type="ECO:0000256" key="1">
    <source>
        <dbReference type="ARBA" id="ARBA00022485"/>
    </source>
</evidence>
<keyword evidence="2" id="KW-0479">Metal-binding</keyword>
<dbReference type="CDD" id="cd10551">
    <property type="entry name" value="PsrB"/>
    <property type="match status" value="1"/>
</dbReference>
<evidence type="ECO:0000256" key="4">
    <source>
        <dbReference type="ARBA" id="ARBA00023014"/>
    </source>
</evidence>
<organism evidence="6 7">
    <name type="scientific">Shewanella maritima</name>
    <dbReference type="NCBI Taxonomy" id="2520507"/>
    <lineage>
        <taxon>Bacteria</taxon>
        <taxon>Pseudomonadati</taxon>
        <taxon>Pseudomonadota</taxon>
        <taxon>Gammaproteobacteria</taxon>
        <taxon>Alteromonadales</taxon>
        <taxon>Shewanellaceae</taxon>
        <taxon>Shewanella</taxon>
    </lineage>
</organism>
<evidence type="ECO:0000259" key="5">
    <source>
        <dbReference type="PROSITE" id="PS51379"/>
    </source>
</evidence>
<feature type="domain" description="4Fe-4S ferredoxin-type" evidence="5">
    <location>
        <begin position="80"/>
        <end position="109"/>
    </location>
</feature>
<dbReference type="GO" id="GO:0051539">
    <property type="term" value="F:4 iron, 4 sulfur cluster binding"/>
    <property type="evidence" value="ECO:0007669"/>
    <property type="project" value="UniProtKB-KW"/>
</dbReference>
<evidence type="ECO:0000256" key="2">
    <source>
        <dbReference type="ARBA" id="ARBA00022723"/>
    </source>
</evidence>
<dbReference type="OrthoDB" id="9779457at2"/>
<dbReference type="AlphaFoldDB" id="A0A411PI03"/>
<dbReference type="InterPro" id="IPR050954">
    <property type="entry name" value="ET_IronSulfur_Cluster-Binding"/>
</dbReference>
<evidence type="ECO:0000313" key="6">
    <source>
        <dbReference type="EMBL" id="QBF83128.1"/>
    </source>
</evidence>
<keyword evidence="3" id="KW-0408">Iron</keyword>
<dbReference type="Pfam" id="PF13247">
    <property type="entry name" value="Fer4_11"/>
    <property type="match status" value="2"/>
</dbReference>
<evidence type="ECO:0000313" key="7">
    <source>
        <dbReference type="Proteomes" id="UP000291106"/>
    </source>
</evidence>
<dbReference type="EMBL" id="CP036200">
    <property type="protein sequence ID" value="QBF83128.1"/>
    <property type="molecule type" value="Genomic_DNA"/>
</dbReference>
<sequence>MRLGMVIDLQKCVGCGGCDLACKAENNTADGIKWSNHINTTEGRFPDVKYSYIPTMCNHCSNAACVEVCPTGAMYKDDRGLTLQDNDKCIGCRKCERVCPYGVISYNKQVPHRNWQDDEALVAGATASPKALVKQANAKVFPYMNPARGDTYPATRPRRTTEKCTFCDHRLDQGLSPACVSACPAGARVFGDLDDPTSEASRMLKLNSAQQLNLEANTKPNVYYIRSFNVKSIY</sequence>
<dbReference type="KEGG" id="smai:EXU30_10800"/>
<keyword evidence="7" id="KW-1185">Reference proteome</keyword>
<dbReference type="InterPro" id="IPR017900">
    <property type="entry name" value="4Fe4S_Fe_S_CS"/>
</dbReference>
<dbReference type="PROSITE" id="PS00198">
    <property type="entry name" value="4FE4S_FER_1"/>
    <property type="match status" value="1"/>
</dbReference>
<dbReference type="InterPro" id="IPR017896">
    <property type="entry name" value="4Fe4S_Fe-S-bd"/>
</dbReference>